<dbReference type="Proteomes" id="UP001369815">
    <property type="component" value="Unassembled WGS sequence"/>
</dbReference>
<evidence type="ECO:0000259" key="2">
    <source>
        <dbReference type="Pfam" id="PF06985"/>
    </source>
</evidence>
<reference evidence="3 4" key="1">
    <citation type="journal article" date="2024" name="Front Chem Biol">
        <title>Unveiling the potential of Daldinia eschscholtzii MFLUCC 19-0629 through bioactivity and bioinformatics studies for enhanced sustainable agriculture production.</title>
        <authorList>
            <person name="Brooks S."/>
            <person name="Weaver J.A."/>
            <person name="Klomchit A."/>
            <person name="Alharthi S.A."/>
            <person name="Onlamun T."/>
            <person name="Nurani R."/>
            <person name="Vong T.K."/>
            <person name="Alberti F."/>
            <person name="Greco C."/>
        </authorList>
    </citation>
    <scope>NUCLEOTIDE SEQUENCE [LARGE SCALE GENOMIC DNA]</scope>
    <source>
        <strain evidence="3">MFLUCC 19-0629</strain>
    </source>
</reference>
<protein>
    <recommendedName>
        <fullName evidence="2">Heterokaryon incompatibility domain-containing protein</fullName>
    </recommendedName>
</protein>
<evidence type="ECO:0000256" key="1">
    <source>
        <dbReference type="SAM" id="MobiDB-lite"/>
    </source>
</evidence>
<organism evidence="3 4">
    <name type="scientific">Daldinia eschscholtzii</name>
    <dbReference type="NCBI Taxonomy" id="292717"/>
    <lineage>
        <taxon>Eukaryota</taxon>
        <taxon>Fungi</taxon>
        <taxon>Dikarya</taxon>
        <taxon>Ascomycota</taxon>
        <taxon>Pezizomycotina</taxon>
        <taxon>Sordariomycetes</taxon>
        <taxon>Xylariomycetidae</taxon>
        <taxon>Xylariales</taxon>
        <taxon>Hypoxylaceae</taxon>
        <taxon>Daldinia</taxon>
    </lineage>
</organism>
<sequence length="648" mass="74026">MAEQDGTSDKPAPYKYRPLSLSAHTRVLELQPSLDQSAPIRCSLFEVNLDHEGQAEYDALSYTWGAPSFTEEVFIDQSYLMITPNLFYALRRFRMPTETRMIWVDAICINQEDDKEKARQIPFMRQIYRSASSVLVWLGIDESGFESLRRLHHYAKRPQSSASTVDINRELNCITKLPWFRRRWIIQEVVLNPNVIFNCAEASMPWTRLIQVLNIGVETEIISSLVTMAELWKDWILRKDEAQPRMFNLLTSFHDSQCQDPRDIIYALGGLASDVDLRDDSNRAEAVAQKYSAERSADNASPQVIGGTDLPKRTGDSGKAVIPVDYTVSVEWLYYEVVVRLLDSRALEVINLIAQCAVRNTGDESDQMPSWIPDWRKPKMREPPWLTPTDVQGSINPNDRSILTIKSSSIHWLGHISNNSVSAVFPETYDESRIHKWFLDTWTSLSELEGSQNGARGHQPSEHVLARLVNTVLNEKTPYQYDGMTSFNKDGFENSWAEYRGYLQRTCESIQQGTRVPEFYKFICNDMKGRTVFVWQDAANSQSQYGVGPPHARPGDTILTPGTSMFQAFFNSGTRPLNTKKSSFLLRQCPDGIDLPVEKGDRVLPGRFRLVGDCQVMLYSGRIIHDLTKESDAYEPLSFSWFRQFSLS</sequence>
<dbReference type="InterPro" id="IPR052895">
    <property type="entry name" value="HetReg/Transcr_Mod"/>
</dbReference>
<dbReference type="EMBL" id="JBANMG010000006">
    <property type="protein sequence ID" value="KAK6951642.1"/>
    <property type="molecule type" value="Genomic_DNA"/>
</dbReference>
<dbReference type="InterPro" id="IPR010730">
    <property type="entry name" value="HET"/>
</dbReference>
<gene>
    <name evidence="3" type="ORF">Daesc_006165</name>
</gene>
<evidence type="ECO:0000313" key="3">
    <source>
        <dbReference type="EMBL" id="KAK6951642.1"/>
    </source>
</evidence>
<dbReference type="AlphaFoldDB" id="A0AAX6MHJ9"/>
<keyword evidence="4" id="KW-1185">Reference proteome</keyword>
<name>A0AAX6MHJ9_9PEZI</name>
<dbReference type="Pfam" id="PF06985">
    <property type="entry name" value="HET"/>
    <property type="match status" value="1"/>
</dbReference>
<evidence type="ECO:0000313" key="4">
    <source>
        <dbReference type="Proteomes" id="UP001369815"/>
    </source>
</evidence>
<accession>A0AAX6MHJ9</accession>
<comment type="caution">
    <text evidence="3">The sequence shown here is derived from an EMBL/GenBank/DDBJ whole genome shotgun (WGS) entry which is preliminary data.</text>
</comment>
<feature type="region of interest" description="Disordered" evidence="1">
    <location>
        <begin position="288"/>
        <end position="312"/>
    </location>
</feature>
<dbReference type="PANTHER" id="PTHR24148">
    <property type="entry name" value="ANKYRIN REPEAT DOMAIN-CONTAINING PROTEIN 39 HOMOLOG-RELATED"/>
    <property type="match status" value="1"/>
</dbReference>
<proteinExistence type="predicted"/>
<feature type="domain" description="Heterokaryon incompatibility" evidence="2">
    <location>
        <begin position="57"/>
        <end position="188"/>
    </location>
</feature>
<dbReference type="PANTHER" id="PTHR24148:SF73">
    <property type="entry name" value="HET DOMAIN PROTEIN (AFU_ORTHOLOGUE AFUA_8G01020)"/>
    <property type="match status" value="1"/>
</dbReference>